<reference evidence="8" key="1">
    <citation type="submission" date="2022-07" db="EMBL/GenBank/DDBJ databases">
        <title>Phylogenomic reconstructions and comparative analyses of Kickxellomycotina fungi.</title>
        <authorList>
            <person name="Reynolds N.K."/>
            <person name="Stajich J.E."/>
            <person name="Barry K."/>
            <person name="Grigoriev I.V."/>
            <person name="Crous P."/>
            <person name="Smith M.E."/>
        </authorList>
    </citation>
    <scope>NUCLEOTIDE SEQUENCE</scope>
    <source>
        <strain evidence="8">CBS 109367</strain>
    </source>
</reference>
<keyword evidence="9" id="KW-1185">Reference proteome</keyword>
<evidence type="ECO:0000256" key="2">
    <source>
        <dbReference type="ARBA" id="ARBA00007413"/>
    </source>
</evidence>
<comment type="subcellular location">
    <subcellularLocation>
        <location evidence="1">Nucleus</location>
    </subcellularLocation>
</comment>
<dbReference type="GO" id="GO:0000184">
    <property type="term" value="P:nuclear-transcribed mRNA catabolic process, nonsense-mediated decay"/>
    <property type="evidence" value="ECO:0007669"/>
    <property type="project" value="TreeGrafter"/>
</dbReference>
<evidence type="ECO:0000259" key="7">
    <source>
        <dbReference type="SMART" id="SM00543"/>
    </source>
</evidence>
<comment type="similarity">
    <text evidence="2">Belongs to the NCBP1 family.</text>
</comment>
<evidence type="ECO:0000256" key="5">
    <source>
        <dbReference type="ARBA" id="ARBA00023242"/>
    </source>
</evidence>
<evidence type="ECO:0000256" key="4">
    <source>
        <dbReference type="ARBA" id="ARBA00023187"/>
    </source>
</evidence>
<dbReference type="InterPro" id="IPR003890">
    <property type="entry name" value="MIF4G-like_typ-3"/>
</dbReference>
<feature type="compositionally biased region" description="Gly residues" evidence="6">
    <location>
        <begin position="1"/>
        <end position="18"/>
    </location>
</feature>
<comment type="caution">
    <text evidence="8">The sequence shown here is derived from an EMBL/GenBank/DDBJ whole genome shotgun (WGS) entry which is preliminary data.</text>
</comment>
<feature type="compositionally biased region" description="Basic and acidic residues" evidence="6">
    <location>
        <begin position="20"/>
        <end position="43"/>
    </location>
</feature>
<gene>
    <name evidence="8" type="primary">cbc1</name>
    <name evidence="8" type="ORF">IWW39_000446</name>
</gene>
<feature type="compositionally biased region" description="Gly residues" evidence="6">
    <location>
        <begin position="52"/>
        <end position="63"/>
    </location>
</feature>
<organism evidence="8 9">
    <name type="scientific">Coemansia spiralis</name>
    <dbReference type="NCBI Taxonomy" id="417178"/>
    <lineage>
        <taxon>Eukaryota</taxon>
        <taxon>Fungi</taxon>
        <taxon>Fungi incertae sedis</taxon>
        <taxon>Zoopagomycota</taxon>
        <taxon>Kickxellomycotina</taxon>
        <taxon>Kickxellomycetes</taxon>
        <taxon>Kickxellales</taxon>
        <taxon>Kickxellaceae</taxon>
        <taxon>Coemansia</taxon>
    </lineage>
</organism>
<dbReference type="SMART" id="SM00543">
    <property type="entry name" value="MIF4G"/>
    <property type="match status" value="1"/>
</dbReference>
<dbReference type="SUPFAM" id="SSF48371">
    <property type="entry name" value="ARM repeat"/>
    <property type="match status" value="3"/>
</dbReference>
<feature type="region of interest" description="Disordered" evidence="6">
    <location>
        <begin position="1"/>
        <end position="64"/>
    </location>
</feature>
<feature type="domain" description="MIF4G" evidence="7">
    <location>
        <begin position="74"/>
        <end position="291"/>
    </location>
</feature>
<sequence length="833" mass="92630">MDFSGRVGGGRRGGGSGGHRNVDEFGRERRDRPHQRKPYDRPARGGHRGGHGGRGGAHAGMGPVGPIDEAQEIESRLSSLIVKVGDKNTPTLQNNLEALSVVLEKDCVKHELTVMRTFRQCVLELPWKVTVYSTLAGLLNAKNSETGEKVVALMHAVLRGSLAKGDWGSVKVLMRFFALLVSTNSIAASTLIGMLDTFLAPLAGGSAKVSASNNCYVFIVLSTLLWAGRSLKEHAPAELEQRLELAAKYVQAQAEINQGNTLSTVFHDTPPKGSNTLVHLLDVVRAVAGNDWKVDAIYAPFELFASEFAQAKQHELPALELPTELAATAFYTPSEFLQLVPSPSDQAVRKYVLQDFIADTLTQLEGNRKDCGKCLMQIHNLCNEDVCSVMTAVQHPEDVDPESTLVFEYMMAEVLFSFLLQLPEGLYREMYYTSLAIELRKAEPVILANVFETMVESIVARVQFIDVECLNRLSNWLAVYISNFGFQWDWTKWESAASEPVDSPKHRFVQETLLKLIRLSYLDRVRAMLPDSYSALIPAKAPAHNFKFTVQAMDERTREVSVAVGRCLKSKGTVEQALAILQEHYSKWADIDDDRRQSLAREMLVEHVLLLGSKTFSHMLNAIEKFMPALQKFGDSPEAKLQIAQVTEDFWLGNPQFFAITIDKLINYRVIDPATVIAMLFDDGHVGSWSKFQYWEILHNTVKKVNMRVVQLQGRLEAAVTAANAMADDDTPTEIQPAESVEHVEATLAQMVQEQRDVVVSTARHFARLLSSGSGASGELDRAWLHGRFKEFLRTYRIQVVENASTLESSVFTAEASGDVRQAFEDVRKLSAA</sequence>
<proteinExistence type="inferred from homology"/>
<dbReference type="AlphaFoldDB" id="A0A9W8GJY4"/>
<dbReference type="Proteomes" id="UP001151516">
    <property type="component" value="Unassembled WGS sequence"/>
</dbReference>
<dbReference type="GO" id="GO:0000339">
    <property type="term" value="F:RNA cap binding"/>
    <property type="evidence" value="ECO:0007669"/>
    <property type="project" value="InterPro"/>
</dbReference>
<dbReference type="GO" id="GO:0006406">
    <property type="term" value="P:mRNA export from nucleus"/>
    <property type="evidence" value="ECO:0007669"/>
    <property type="project" value="InterPro"/>
</dbReference>
<dbReference type="OrthoDB" id="10252707at2759"/>
<dbReference type="Pfam" id="PF09090">
    <property type="entry name" value="MIF4G_like_2"/>
    <property type="match status" value="1"/>
</dbReference>
<dbReference type="GO" id="GO:0008380">
    <property type="term" value="P:RNA splicing"/>
    <property type="evidence" value="ECO:0007669"/>
    <property type="project" value="UniProtKB-KW"/>
</dbReference>
<dbReference type="InterPro" id="IPR027159">
    <property type="entry name" value="CBP80"/>
</dbReference>
<dbReference type="GO" id="GO:0006397">
    <property type="term" value="P:mRNA processing"/>
    <property type="evidence" value="ECO:0007669"/>
    <property type="project" value="UniProtKB-KW"/>
</dbReference>
<accession>A0A9W8GJY4</accession>
<keyword evidence="4" id="KW-0508">mRNA splicing</keyword>
<dbReference type="EMBL" id="JANBTX010000007">
    <property type="protein sequence ID" value="KAJ2690786.1"/>
    <property type="molecule type" value="Genomic_DNA"/>
</dbReference>
<dbReference type="GO" id="GO:0005634">
    <property type="term" value="C:nucleus"/>
    <property type="evidence" value="ECO:0007669"/>
    <property type="project" value="UniProtKB-SubCell"/>
</dbReference>
<dbReference type="GO" id="GO:0005846">
    <property type="term" value="C:nuclear cap binding complex"/>
    <property type="evidence" value="ECO:0007669"/>
    <property type="project" value="InterPro"/>
</dbReference>
<evidence type="ECO:0000256" key="6">
    <source>
        <dbReference type="SAM" id="MobiDB-lite"/>
    </source>
</evidence>
<dbReference type="Pfam" id="PF09088">
    <property type="entry name" value="MIF4G_like"/>
    <property type="match status" value="1"/>
</dbReference>
<keyword evidence="3" id="KW-0507">mRNA processing</keyword>
<keyword evidence="5" id="KW-0539">Nucleus</keyword>
<dbReference type="PANTHER" id="PTHR12412:SF2">
    <property type="entry name" value="NUCLEAR CAP-BINDING PROTEIN SUBUNIT 1"/>
    <property type="match status" value="1"/>
</dbReference>
<dbReference type="GO" id="GO:0003729">
    <property type="term" value="F:mRNA binding"/>
    <property type="evidence" value="ECO:0007669"/>
    <property type="project" value="TreeGrafter"/>
</dbReference>
<dbReference type="InterPro" id="IPR015174">
    <property type="entry name" value="MIF4G-like_typ-2"/>
</dbReference>
<evidence type="ECO:0000256" key="1">
    <source>
        <dbReference type="ARBA" id="ARBA00004123"/>
    </source>
</evidence>
<dbReference type="InterPro" id="IPR015172">
    <property type="entry name" value="MIF4G-like_typ-1"/>
</dbReference>
<protein>
    <submittedName>
        <fullName evidence="8">Nuclear cap-binding protein subunit 1</fullName>
    </submittedName>
</protein>
<evidence type="ECO:0000256" key="3">
    <source>
        <dbReference type="ARBA" id="ARBA00022664"/>
    </source>
</evidence>
<evidence type="ECO:0000313" key="8">
    <source>
        <dbReference type="EMBL" id="KAJ2690786.1"/>
    </source>
</evidence>
<evidence type="ECO:0000313" key="9">
    <source>
        <dbReference type="Proteomes" id="UP001151516"/>
    </source>
</evidence>
<dbReference type="Gene3D" id="1.25.40.180">
    <property type="match status" value="3"/>
</dbReference>
<dbReference type="Pfam" id="PF02854">
    <property type="entry name" value="MIF4G"/>
    <property type="match status" value="1"/>
</dbReference>
<dbReference type="InterPro" id="IPR016024">
    <property type="entry name" value="ARM-type_fold"/>
</dbReference>
<name>A0A9W8GJY4_9FUNG</name>
<dbReference type="PANTHER" id="PTHR12412">
    <property type="entry name" value="CAP BINDING PROTEIN"/>
    <property type="match status" value="1"/>
</dbReference>